<reference evidence="1" key="2">
    <citation type="submission" date="2018-05" db="EMBL/GenBank/DDBJ databases">
        <title>OpunRS2 (Oryza punctata Reference Sequence Version 2).</title>
        <authorList>
            <person name="Zhang J."/>
            <person name="Kudrna D."/>
            <person name="Lee S."/>
            <person name="Talag J."/>
            <person name="Welchert J."/>
            <person name="Wing R.A."/>
        </authorList>
    </citation>
    <scope>NUCLEOTIDE SEQUENCE [LARGE SCALE GENOMIC DNA]</scope>
</reference>
<name>A0A0E0M4D3_ORYPU</name>
<dbReference type="Pfam" id="PF07893">
    <property type="entry name" value="DUF1668"/>
    <property type="match status" value="1"/>
</dbReference>
<dbReference type="PANTHER" id="PTHR33085">
    <property type="entry name" value="OS12G0113100 PROTEIN-RELATED"/>
    <property type="match status" value="1"/>
</dbReference>
<dbReference type="OMA" id="YMTIGRR"/>
<dbReference type="Proteomes" id="UP000026962">
    <property type="component" value="Chromosome 9"/>
</dbReference>
<dbReference type="HOGENOM" id="CLU_048355_0_0_1"/>
<organism evidence="1">
    <name type="scientific">Oryza punctata</name>
    <name type="common">Red rice</name>
    <dbReference type="NCBI Taxonomy" id="4537"/>
    <lineage>
        <taxon>Eukaryota</taxon>
        <taxon>Viridiplantae</taxon>
        <taxon>Streptophyta</taxon>
        <taxon>Embryophyta</taxon>
        <taxon>Tracheophyta</taxon>
        <taxon>Spermatophyta</taxon>
        <taxon>Magnoliopsida</taxon>
        <taxon>Liliopsida</taxon>
        <taxon>Poales</taxon>
        <taxon>Poaceae</taxon>
        <taxon>BOP clade</taxon>
        <taxon>Oryzoideae</taxon>
        <taxon>Oryzeae</taxon>
        <taxon>Oryzinae</taxon>
        <taxon>Oryza</taxon>
    </lineage>
</organism>
<dbReference type="Gramene" id="OPUNC09G17550.1">
    <property type="protein sequence ID" value="OPUNC09G17550.1"/>
    <property type="gene ID" value="OPUNC09G17550"/>
</dbReference>
<keyword evidence="2" id="KW-1185">Reference proteome</keyword>
<evidence type="ECO:0000313" key="2">
    <source>
        <dbReference type="Proteomes" id="UP000026962"/>
    </source>
</evidence>
<evidence type="ECO:0000313" key="1">
    <source>
        <dbReference type="EnsemblPlants" id="OPUNC09G17550.1"/>
    </source>
</evidence>
<protein>
    <recommendedName>
        <fullName evidence="3">DUF1618 domain-containing protein</fullName>
    </recommendedName>
</protein>
<dbReference type="InterPro" id="IPR012871">
    <property type="entry name" value="DUF1668_ORYSA"/>
</dbReference>
<reference evidence="1" key="1">
    <citation type="submission" date="2015-04" db="UniProtKB">
        <authorList>
            <consortium name="EnsemblPlants"/>
        </authorList>
    </citation>
    <scope>IDENTIFICATION</scope>
</reference>
<proteinExistence type="predicted"/>
<accession>A0A0E0M4D3</accession>
<evidence type="ECO:0008006" key="3">
    <source>
        <dbReference type="Google" id="ProtNLM"/>
    </source>
</evidence>
<dbReference type="EnsemblPlants" id="OPUNC09G17550.1">
    <property type="protein sequence ID" value="OPUNC09G17550.1"/>
    <property type="gene ID" value="OPUNC09G17550"/>
</dbReference>
<dbReference type="AlphaFoldDB" id="A0A0E0M4D3"/>
<sequence length="396" mass="43259">MDDSTRERRRSGRARASLKCAVCVTCQLNEHKATETAQLNTPLPWPGPNRRRRRGGFVYAVVLDDKEGSLVFRFRRKDLFSDDDPPPAPRRFPRPVAHFPRGYYYVFPSSTVCGKQILGVSPFGATVVVDDGGPGCSAMRAGPELGTTMCQPILLPVGDDMVLAMADQAQPGRSNFAVMRRLPGGGWHVVPVPEPPLGGPGDYCRKPAPLVTAYMTIGRRAWVSIAGEGAFSLDAGSGGGAAAWRKEGSWELPLHGQAMYVRELGVAIGLGRGPGPYGGVVLCLCACDVEARPPVIRRSWSETFPRELVDVHSPDDYPGNLVYVGDGRFCISWVIGVHHDRPKTNGMPARTAVVTMAVRLRRSAVGELQLTERGKLRYHLMSPHGRRVYFVQPHIP</sequence>
<dbReference type="PANTHER" id="PTHR33085:SF64">
    <property type="entry name" value="OS09G0555900 PROTEIN"/>
    <property type="match status" value="1"/>
</dbReference>